<protein>
    <submittedName>
        <fullName evidence="1">Uncharacterized protein</fullName>
    </submittedName>
</protein>
<organism evidence="1 2">
    <name type="scientific">Peronosclerospora sorghi</name>
    <dbReference type="NCBI Taxonomy" id="230839"/>
    <lineage>
        <taxon>Eukaryota</taxon>
        <taxon>Sar</taxon>
        <taxon>Stramenopiles</taxon>
        <taxon>Oomycota</taxon>
        <taxon>Peronosporomycetes</taxon>
        <taxon>Peronosporales</taxon>
        <taxon>Peronosporaceae</taxon>
        <taxon>Peronosclerospora</taxon>
    </lineage>
</organism>
<keyword evidence="2" id="KW-1185">Reference proteome</keyword>
<dbReference type="EMBL" id="CM047591">
    <property type="protein sequence ID" value="KAI9918645.1"/>
    <property type="molecule type" value="Genomic_DNA"/>
</dbReference>
<reference evidence="1 2" key="1">
    <citation type="journal article" date="2022" name="bioRxiv">
        <title>The genome of the oomycete Peronosclerospora sorghi, a cosmopolitan pathogen of maize and sorghum, is inflated with dispersed pseudogenes.</title>
        <authorList>
            <person name="Fletcher K."/>
            <person name="Martin F."/>
            <person name="Isakeit T."/>
            <person name="Cavanaugh K."/>
            <person name="Magill C."/>
            <person name="Michelmore R."/>
        </authorList>
    </citation>
    <scope>NUCLEOTIDE SEQUENCE [LARGE SCALE GENOMIC DNA]</scope>
    <source>
        <strain evidence="1">P6</strain>
    </source>
</reference>
<evidence type="ECO:0000313" key="2">
    <source>
        <dbReference type="Proteomes" id="UP001163321"/>
    </source>
</evidence>
<name>A0ACC0WJ13_9STRA</name>
<comment type="caution">
    <text evidence="1">The sequence shown here is derived from an EMBL/GenBank/DDBJ whole genome shotgun (WGS) entry which is preliminary data.</text>
</comment>
<dbReference type="Proteomes" id="UP001163321">
    <property type="component" value="Chromosome 12"/>
</dbReference>
<proteinExistence type="predicted"/>
<accession>A0ACC0WJ13</accession>
<sequence>MAVDMKHFWRFVIPHKLQSGIIGVNLRVMLVAKNEAFDPSSTPVADKLSVKRTWYSRVSENGNKMNDRRKLKTLQDIPRVLLVSMHTVDVVDIDSEYTCWESNRRTFKATFLGIMKSASDDGTSGSSGSHTTEKIHNKLSRFVAQPLVRKKIASQRTESIDKFRRSQILDVGCLKGELRLLGVVVVEFAFVGVAVSAFVVVSIKFSTFVVVSIKFSTFVVVSKETNLTFGIIVAVVLYESTFAQRCATLTGTYGSRGIDRCFGMMEKYVHNCLFKATNSTRDRLLRLVNYLPSVTVRDLVRCVFDQETLHTLAPKLSAKSRKLVTKAVVVYLELCALEDKVERLIWISRRSGDLSEAHLIDELKNVRQVQSAEYPYWLALKWRGGFKFDMNNL</sequence>
<gene>
    <name evidence="1" type="ORF">PsorP6_012113</name>
</gene>
<evidence type="ECO:0000313" key="1">
    <source>
        <dbReference type="EMBL" id="KAI9918645.1"/>
    </source>
</evidence>